<name>A0AAD5PLT0_9CRUS</name>
<proteinExistence type="predicted"/>
<evidence type="ECO:0000256" key="2">
    <source>
        <dbReference type="ARBA" id="ARBA00022692"/>
    </source>
</evidence>
<dbReference type="Gene3D" id="1.20.1070.10">
    <property type="entry name" value="Rhodopsin 7-helix transmembrane proteins"/>
    <property type="match status" value="1"/>
</dbReference>
<dbReference type="InterPro" id="IPR017452">
    <property type="entry name" value="GPCR_Rhodpsn_7TM"/>
</dbReference>
<reference evidence="11" key="1">
    <citation type="submission" date="2022-05" db="EMBL/GenBank/DDBJ databases">
        <title>A multi-omics perspective on studying reproductive biology in Daphnia sinensis.</title>
        <authorList>
            <person name="Jia J."/>
        </authorList>
    </citation>
    <scope>NUCLEOTIDE SEQUENCE</scope>
    <source>
        <strain evidence="11">WSL</strain>
    </source>
</reference>
<evidence type="ECO:0000256" key="7">
    <source>
        <dbReference type="ARBA" id="ARBA00023224"/>
    </source>
</evidence>
<evidence type="ECO:0000256" key="4">
    <source>
        <dbReference type="ARBA" id="ARBA00023040"/>
    </source>
</evidence>
<dbReference type="PROSITE" id="PS50262">
    <property type="entry name" value="G_PROTEIN_RECEP_F1_2"/>
    <property type="match status" value="1"/>
</dbReference>
<dbReference type="Proteomes" id="UP000820818">
    <property type="component" value="Unassembled WGS sequence"/>
</dbReference>
<dbReference type="SUPFAM" id="SSF81321">
    <property type="entry name" value="Family A G protein-coupled receptor-like"/>
    <property type="match status" value="1"/>
</dbReference>
<keyword evidence="8" id="KW-0844">Vision</keyword>
<feature type="region of interest" description="Disordered" evidence="9">
    <location>
        <begin position="78"/>
        <end position="127"/>
    </location>
</feature>
<feature type="compositionally biased region" description="Basic and acidic residues" evidence="9">
    <location>
        <begin position="221"/>
        <end position="231"/>
    </location>
</feature>
<protein>
    <recommendedName>
        <fullName evidence="10">G-protein coupled receptors family 1 profile domain-containing protein</fullName>
    </recommendedName>
</protein>
<evidence type="ECO:0000256" key="1">
    <source>
        <dbReference type="ARBA" id="ARBA00004141"/>
    </source>
</evidence>
<accession>A0AAD5PLT0</accession>
<evidence type="ECO:0000256" key="3">
    <source>
        <dbReference type="ARBA" id="ARBA00022989"/>
    </source>
</evidence>
<dbReference type="GO" id="GO:0004930">
    <property type="term" value="F:G protein-coupled receptor activity"/>
    <property type="evidence" value="ECO:0007669"/>
    <property type="project" value="UniProtKB-KW"/>
</dbReference>
<comment type="caution">
    <text evidence="11">The sequence shown here is derived from an EMBL/GenBank/DDBJ whole genome shotgun (WGS) entry which is preliminary data.</text>
</comment>
<evidence type="ECO:0000313" key="12">
    <source>
        <dbReference type="Proteomes" id="UP000820818"/>
    </source>
</evidence>
<dbReference type="AlphaFoldDB" id="A0AAD5PLT0"/>
<gene>
    <name evidence="11" type="ORF">GHT06_005213</name>
</gene>
<sequence>MLWMISWTPYAFVALLGISGNQNRLTPGMTMLPALFAKCSACVNPIVYTLTHPKIKKEMLRRWYCLMASGAPNGNVDASANGGGLSTGRHGPVWRQNSTSDVESASPRTARRPSMRSSLSRRKELVSESQESFYSRDQLMLTNIPLHVGAEKAQDKTGSSSNNKMEADETCLSIPTAKPNAVDAKKVIADSLCNDNQHNACRGIRSVVSINVSLNINPRETTNKRPDDKPDVTNIPYIDAASDNV</sequence>
<keyword evidence="4" id="KW-0297">G-protein coupled receptor</keyword>
<evidence type="ECO:0000313" key="11">
    <source>
        <dbReference type="EMBL" id="KAI9549943.1"/>
    </source>
</evidence>
<evidence type="ECO:0000256" key="8">
    <source>
        <dbReference type="ARBA" id="ARBA00023305"/>
    </source>
</evidence>
<keyword evidence="3" id="KW-1133">Transmembrane helix</keyword>
<evidence type="ECO:0000256" key="5">
    <source>
        <dbReference type="ARBA" id="ARBA00023136"/>
    </source>
</evidence>
<keyword evidence="7" id="KW-0807">Transducer</keyword>
<evidence type="ECO:0000256" key="6">
    <source>
        <dbReference type="ARBA" id="ARBA00023170"/>
    </source>
</evidence>
<organism evidence="11 12">
    <name type="scientific">Daphnia sinensis</name>
    <dbReference type="NCBI Taxonomy" id="1820382"/>
    <lineage>
        <taxon>Eukaryota</taxon>
        <taxon>Metazoa</taxon>
        <taxon>Ecdysozoa</taxon>
        <taxon>Arthropoda</taxon>
        <taxon>Crustacea</taxon>
        <taxon>Branchiopoda</taxon>
        <taxon>Diplostraca</taxon>
        <taxon>Cladocera</taxon>
        <taxon>Anomopoda</taxon>
        <taxon>Daphniidae</taxon>
        <taxon>Daphnia</taxon>
        <taxon>Daphnia similis group</taxon>
    </lineage>
</organism>
<keyword evidence="8" id="KW-0716">Sensory transduction</keyword>
<dbReference type="GO" id="GO:0007601">
    <property type="term" value="P:visual perception"/>
    <property type="evidence" value="ECO:0007669"/>
    <property type="project" value="UniProtKB-KW"/>
</dbReference>
<comment type="subcellular location">
    <subcellularLocation>
        <location evidence="1">Membrane</location>
        <topology evidence="1">Multi-pass membrane protein</topology>
    </subcellularLocation>
</comment>
<feature type="compositionally biased region" description="Polar residues" evidence="9">
    <location>
        <begin position="95"/>
        <end position="107"/>
    </location>
</feature>
<dbReference type="InterPro" id="IPR050125">
    <property type="entry name" value="GPCR_opsins"/>
</dbReference>
<keyword evidence="12" id="KW-1185">Reference proteome</keyword>
<evidence type="ECO:0000259" key="10">
    <source>
        <dbReference type="PROSITE" id="PS50262"/>
    </source>
</evidence>
<dbReference type="EMBL" id="WJBH02000200">
    <property type="protein sequence ID" value="KAI9549943.1"/>
    <property type="molecule type" value="Genomic_DNA"/>
</dbReference>
<keyword evidence="2" id="KW-0812">Transmembrane</keyword>
<feature type="domain" description="G-protein coupled receptors family 1 profile" evidence="10">
    <location>
        <begin position="1"/>
        <end position="48"/>
    </location>
</feature>
<keyword evidence="6" id="KW-0675">Receptor</keyword>
<dbReference type="PANTHER" id="PTHR24240">
    <property type="entry name" value="OPSIN"/>
    <property type="match status" value="1"/>
</dbReference>
<dbReference type="GO" id="GO:0016020">
    <property type="term" value="C:membrane"/>
    <property type="evidence" value="ECO:0007669"/>
    <property type="project" value="UniProtKB-SubCell"/>
</dbReference>
<keyword evidence="5" id="KW-0472">Membrane</keyword>
<evidence type="ECO:0000256" key="9">
    <source>
        <dbReference type="SAM" id="MobiDB-lite"/>
    </source>
</evidence>
<feature type="region of interest" description="Disordered" evidence="9">
    <location>
        <begin position="218"/>
        <end position="245"/>
    </location>
</feature>